<dbReference type="Gene3D" id="3.40.50.720">
    <property type="entry name" value="NAD(P)-binding Rossmann-like Domain"/>
    <property type="match status" value="1"/>
</dbReference>
<dbReference type="PRINTS" id="PR00081">
    <property type="entry name" value="GDHRDH"/>
</dbReference>
<evidence type="ECO:0000313" key="4">
    <source>
        <dbReference type="Proteomes" id="UP001065322"/>
    </source>
</evidence>
<dbReference type="EMBL" id="CP054475">
    <property type="protein sequence ID" value="UXD88761.1"/>
    <property type="molecule type" value="Genomic_DNA"/>
</dbReference>
<proteinExistence type="inferred from homology"/>
<dbReference type="CDD" id="cd05233">
    <property type="entry name" value="SDR_c"/>
    <property type="match status" value="1"/>
</dbReference>
<comment type="similarity">
    <text evidence="1">Belongs to the short-chain dehydrogenases/reductases (SDR) family.</text>
</comment>
<dbReference type="Proteomes" id="UP001065322">
    <property type="component" value="Chromosome"/>
</dbReference>
<dbReference type="SUPFAM" id="SSF51735">
    <property type="entry name" value="NAD(P)-binding Rossmann-fold domains"/>
    <property type="match status" value="1"/>
</dbReference>
<protein>
    <submittedName>
        <fullName evidence="3">SDR family oxidoreductase</fullName>
    </submittedName>
</protein>
<dbReference type="InterPro" id="IPR057326">
    <property type="entry name" value="KR_dom"/>
</dbReference>
<evidence type="ECO:0000313" key="3">
    <source>
        <dbReference type="EMBL" id="UXD88761.1"/>
    </source>
</evidence>
<dbReference type="Pfam" id="PF13561">
    <property type="entry name" value="adh_short_C2"/>
    <property type="match status" value="1"/>
</dbReference>
<dbReference type="InterPro" id="IPR002347">
    <property type="entry name" value="SDR_fam"/>
</dbReference>
<keyword evidence="4" id="KW-1185">Reference proteome</keyword>
<name>A0ABY6ACK1_9GAMM</name>
<gene>
    <name evidence="3" type="ORF">HUF19_15550</name>
</gene>
<accession>A0ABY6ACK1</accession>
<dbReference type="SMART" id="SM00822">
    <property type="entry name" value="PKS_KR"/>
    <property type="match status" value="1"/>
</dbReference>
<dbReference type="InterPro" id="IPR036291">
    <property type="entry name" value="NAD(P)-bd_dom_sf"/>
</dbReference>
<feature type="domain" description="Ketoreductase" evidence="2">
    <location>
        <begin position="6"/>
        <end position="180"/>
    </location>
</feature>
<sequence>MDMNGKTILITGGTAGIGMALAEKLAADGNHVIITGRDQQKVNQVSAAIGCSGFVADSADGGALKQLAAALQKDNIQLDGLVLNAGVFYPQAIATSSEEDFDQAIAINTKGPFITLQQLQPLLKNPSSVVFVSSIVVTKAFPQAAVYAASKAAFEAIVRVANLEFSGLGIRINSVRPGVTATAIQGKAGMNAEQQDALFESMKDTVLGRVMTAQDQIGAIEFLLSDQSLAMRSAVLEVDGGYLL</sequence>
<dbReference type="PANTHER" id="PTHR43975">
    <property type="entry name" value="ZGC:101858"/>
    <property type="match status" value="1"/>
</dbReference>
<dbReference type="PANTHER" id="PTHR43975:SF2">
    <property type="entry name" value="EG:BACR7A4.14 PROTEIN-RELATED"/>
    <property type="match status" value="1"/>
</dbReference>
<organism evidence="3 4">
    <name type="scientific">Thalassolituus hydrocarboniclasticus</name>
    <dbReference type="NCBI Taxonomy" id="2742796"/>
    <lineage>
        <taxon>Bacteria</taxon>
        <taxon>Pseudomonadati</taxon>
        <taxon>Pseudomonadota</taxon>
        <taxon>Gammaproteobacteria</taxon>
        <taxon>Oceanospirillales</taxon>
        <taxon>Oceanospirillaceae</taxon>
        <taxon>Thalassolituus</taxon>
    </lineage>
</organism>
<evidence type="ECO:0000256" key="1">
    <source>
        <dbReference type="ARBA" id="ARBA00006484"/>
    </source>
</evidence>
<evidence type="ECO:0000259" key="2">
    <source>
        <dbReference type="SMART" id="SM00822"/>
    </source>
</evidence>
<reference evidence="4" key="1">
    <citation type="submission" date="2020-06" db="EMBL/GenBank/DDBJ databases">
        <title>Thalassolituus marinus alknpb1M-1, a hydrocarbon-degrading bacterium isolated from the deep-sea overlying water using an in-situ strategy from the South China Sea basin.</title>
        <authorList>
            <person name="Dong C."/>
            <person name="Chen Y."/>
            <person name="Shao Z."/>
        </authorList>
    </citation>
    <scope>NUCLEOTIDE SEQUENCE [LARGE SCALE GENOMIC DNA]</scope>
    <source>
        <strain evidence="4">alknpb1M-1</strain>
    </source>
</reference>